<evidence type="ECO:0000313" key="5">
    <source>
        <dbReference type="Proteomes" id="UP000293562"/>
    </source>
</evidence>
<dbReference type="OrthoDB" id="9799096at2"/>
<sequence>MDIRLAQTSDLEAINTIYNQAVLARYCTADLDSISMREREIWFQTHSEENYPVFVGEESGEVVAWFSFSAWRSGRRALVQTAEVSYYIHDQHFRKGYASQLMSFALTKAPELGFKNLFAILLEPNIASIKLLEKFGFELWGRLVDVAEIDGEVCSQRIYGRQV</sequence>
<dbReference type="SUPFAM" id="SSF55729">
    <property type="entry name" value="Acyl-CoA N-acyltransferases (Nat)"/>
    <property type="match status" value="1"/>
</dbReference>
<reference evidence="4 5" key="1">
    <citation type="submission" date="2019-02" db="EMBL/GenBank/DDBJ databases">
        <title>Genomic Encyclopedia of Type Strains, Phase IV (KMG-IV): sequencing the most valuable type-strain genomes for metagenomic binning, comparative biology and taxonomic classification.</title>
        <authorList>
            <person name="Goeker M."/>
        </authorList>
    </citation>
    <scope>NUCLEOTIDE SEQUENCE [LARGE SCALE GENOMIC DNA]</scope>
    <source>
        <strain evidence="4 5">DSM 28825</strain>
    </source>
</reference>
<evidence type="ECO:0000256" key="2">
    <source>
        <dbReference type="ARBA" id="ARBA00023315"/>
    </source>
</evidence>
<dbReference type="Proteomes" id="UP000293562">
    <property type="component" value="Unassembled WGS sequence"/>
</dbReference>
<keyword evidence="2" id="KW-0012">Acyltransferase</keyword>
<dbReference type="AlphaFoldDB" id="A0A4Q7VHW2"/>
<dbReference type="InterPro" id="IPR000182">
    <property type="entry name" value="GNAT_dom"/>
</dbReference>
<keyword evidence="5" id="KW-1185">Reference proteome</keyword>
<dbReference type="PROSITE" id="PS51186">
    <property type="entry name" value="GNAT"/>
    <property type="match status" value="1"/>
</dbReference>
<accession>A0A4Q7VHW2</accession>
<keyword evidence="1 4" id="KW-0808">Transferase</keyword>
<dbReference type="Pfam" id="PF00583">
    <property type="entry name" value="Acetyltransf_1"/>
    <property type="match status" value="1"/>
</dbReference>
<evidence type="ECO:0000256" key="1">
    <source>
        <dbReference type="ARBA" id="ARBA00022679"/>
    </source>
</evidence>
<dbReference type="CDD" id="cd04301">
    <property type="entry name" value="NAT_SF"/>
    <property type="match status" value="1"/>
</dbReference>
<gene>
    <name evidence="4" type="ORF">EV201_0258</name>
</gene>
<comment type="caution">
    <text evidence="4">The sequence shown here is derived from an EMBL/GenBank/DDBJ whole genome shotgun (WGS) entry which is preliminary data.</text>
</comment>
<dbReference type="GO" id="GO:0016747">
    <property type="term" value="F:acyltransferase activity, transferring groups other than amino-acyl groups"/>
    <property type="evidence" value="ECO:0007669"/>
    <property type="project" value="InterPro"/>
</dbReference>
<proteinExistence type="predicted"/>
<dbReference type="PANTHER" id="PTHR43072:SF23">
    <property type="entry name" value="UPF0039 PROTEIN C11D3.02C"/>
    <property type="match status" value="1"/>
</dbReference>
<dbReference type="InterPro" id="IPR016181">
    <property type="entry name" value="Acyl_CoA_acyltransferase"/>
</dbReference>
<protein>
    <submittedName>
        <fullName evidence="4">Phosphinothricin acetyltransferase</fullName>
    </submittedName>
</protein>
<organism evidence="4 5">
    <name type="scientific">Ancylomarina subtilis</name>
    <dbReference type="NCBI Taxonomy" id="1639035"/>
    <lineage>
        <taxon>Bacteria</taxon>
        <taxon>Pseudomonadati</taxon>
        <taxon>Bacteroidota</taxon>
        <taxon>Bacteroidia</taxon>
        <taxon>Marinilabiliales</taxon>
        <taxon>Marinifilaceae</taxon>
        <taxon>Ancylomarina</taxon>
    </lineage>
</organism>
<dbReference type="Gene3D" id="3.40.630.30">
    <property type="match status" value="1"/>
</dbReference>
<dbReference type="RefSeq" id="WP_130305580.1">
    <property type="nucleotide sequence ID" value="NZ_SHKN01000001.1"/>
</dbReference>
<evidence type="ECO:0000259" key="3">
    <source>
        <dbReference type="PROSITE" id="PS51186"/>
    </source>
</evidence>
<dbReference type="PANTHER" id="PTHR43072">
    <property type="entry name" value="N-ACETYLTRANSFERASE"/>
    <property type="match status" value="1"/>
</dbReference>
<evidence type="ECO:0000313" key="4">
    <source>
        <dbReference type="EMBL" id="RZT95634.1"/>
    </source>
</evidence>
<feature type="domain" description="N-acetyltransferase" evidence="3">
    <location>
        <begin position="1"/>
        <end position="159"/>
    </location>
</feature>
<dbReference type="EMBL" id="SHKN01000001">
    <property type="protein sequence ID" value="RZT95634.1"/>
    <property type="molecule type" value="Genomic_DNA"/>
</dbReference>
<name>A0A4Q7VHW2_9BACT</name>